<evidence type="ECO:0000256" key="2">
    <source>
        <dbReference type="SAM" id="MobiDB-lite"/>
    </source>
</evidence>
<dbReference type="InterPro" id="IPR012677">
    <property type="entry name" value="Nucleotide-bd_a/b_plait_sf"/>
</dbReference>
<feature type="compositionally biased region" description="Basic residues" evidence="2">
    <location>
        <begin position="106"/>
        <end position="120"/>
    </location>
</feature>
<dbReference type="AlphaFoldDB" id="A0A4P2R2R3"/>
<dbReference type="Gene3D" id="3.30.70.330">
    <property type="match status" value="1"/>
</dbReference>
<dbReference type="Proteomes" id="UP000295497">
    <property type="component" value="Chromosome"/>
</dbReference>
<dbReference type="InterPro" id="IPR035979">
    <property type="entry name" value="RBD_domain_sf"/>
</dbReference>
<dbReference type="GO" id="GO:0003723">
    <property type="term" value="F:RNA binding"/>
    <property type="evidence" value="ECO:0007669"/>
    <property type="project" value="UniProtKB-KW"/>
</dbReference>
<evidence type="ECO:0000313" key="4">
    <source>
        <dbReference type="EMBL" id="AUX36976.1"/>
    </source>
</evidence>
<accession>A0A4P2R2R3</accession>
<gene>
    <name evidence="4" type="ORF">SOCE836_091950</name>
</gene>
<name>A0A4P2R2R3_SORCE</name>
<organism evidence="4 5">
    <name type="scientific">Sorangium cellulosum</name>
    <name type="common">Polyangium cellulosum</name>
    <dbReference type="NCBI Taxonomy" id="56"/>
    <lineage>
        <taxon>Bacteria</taxon>
        <taxon>Pseudomonadati</taxon>
        <taxon>Myxococcota</taxon>
        <taxon>Polyangia</taxon>
        <taxon>Polyangiales</taxon>
        <taxon>Polyangiaceae</taxon>
        <taxon>Sorangium</taxon>
    </lineage>
</organism>
<evidence type="ECO:0000259" key="3">
    <source>
        <dbReference type="PROSITE" id="PS50102"/>
    </source>
</evidence>
<dbReference type="EMBL" id="CP012672">
    <property type="protein sequence ID" value="AUX36976.1"/>
    <property type="molecule type" value="Genomic_DNA"/>
</dbReference>
<feature type="compositionally biased region" description="Low complexity" evidence="2">
    <location>
        <begin position="121"/>
        <end position="136"/>
    </location>
</feature>
<protein>
    <submittedName>
        <fullName evidence="4">RNA-binding protein</fullName>
    </submittedName>
</protein>
<dbReference type="SUPFAM" id="SSF54928">
    <property type="entry name" value="RNA-binding domain, RBD"/>
    <property type="match status" value="1"/>
</dbReference>
<evidence type="ECO:0000256" key="1">
    <source>
        <dbReference type="ARBA" id="ARBA00022884"/>
    </source>
</evidence>
<feature type="region of interest" description="Disordered" evidence="2">
    <location>
        <begin position="99"/>
        <end position="136"/>
    </location>
</feature>
<keyword evidence="1" id="KW-0694">RNA-binding</keyword>
<dbReference type="InterPro" id="IPR052462">
    <property type="entry name" value="SLIRP/GR-RBP-like"/>
</dbReference>
<dbReference type="InterPro" id="IPR048289">
    <property type="entry name" value="RRM2_NsCP33-like"/>
</dbReference>
<dbReference type="InterPro" id="IPR000504">
    <property type="entry name" value="RRM_dom"/>
</dbReference>
<dbReference type="SMART" id="SM00360">
    <property type="entry name" value="RRM"/>
    <property type="match status" value="1"/>
</dbReference>
<dbReference type="RefSeq" id="WP_165374480.1">
    <property type="nucleotide sequence ID" value="NZ_CP012672.1"/>
</dbReference>
<dbReference type="PROSITE" id="PS50102">
    <property type="entry name" value="RRM"/>
    <property type="match status" value="1"/>
</dbReference>
<dbReference type="PANTHER" id="PTHR48027">
    <property type="entry name" value="HETEROGENEOUS NUCLEAR RIBONUCLEOPROTEIN 87F-RELATED"/>
    <property type="match status" value="1"/>
</dbReference>
<dbReference type="CDD" id="cd21608">
    <property type="entry name" value="RRM2_NsCP33_like"/>
    <property type="match status" value="1"/>
</dbReference>
<evidence type="ECO:0000313" key="5">
    <source>
        <dbReference type="Proteomes" id="UP000295497"/>
    </source>
</evidence>
<dbReference type="Pfam" id="PF00076">
    <property type="entry name" value="RRM_1"/>
    <property type="match status" value="1"/>
</dbReference>
<feature type="domain" description="RRM" evidence="3">
    <location>
        <begin position="3"/>
        <end position="81"/>
    </location>
</feature>
<proteinExistence type="predicted"/>
<sequence>MSKRLYVGNLAFHSTEDNLRNAFETAGVEVLSIQLMTDRMTGQSRGFGFVEVSDAQAQAAINALHGKDLDGRTLTVNEARERTGGPGGGAAAAAAASAAAAAGPWWRRRRPRRPRRRRARPLVTAARSSPPGAAPG</sequence>
<reference evidence="4 5" key="1">
    <citation type="submission" date="2015-09" db="EMBL/GenBank/DDBJ databases">
        <title>Sorangium comparison.</title>
        <authorList>
            <person name="Zaburannyi N."/>
            <person name="Bunk B."/>
            <person name="Overmann J."/>
            <person name="Mueller R."/>
        </authorList>
    </citation>
    <scope>NUCLEOTIDE SEQUENCE [LARGE SCALE GENOMIC DNA]</scope>
    <source>
        <strain evidence="4 5">So ce836</strain>
    </source>
</reference>